<feature type="non-terminal residue" evidence="6">
    <location>
        <position position="1"/>
    </location>
</feature>
<proteinExistence type="predicted"/>
<dbReference type="GO" id="GO:0005525">
    <property type="term" value="F:GTP binding"/>
    <property type="evidence" value="ECO:0007669"/>
    <property type="project" value="UniProtKB-KW"/>
</dbReference>
<dbReference type="PROSITE" id="PS00905">
    <property type="entry name" value="GTP1_OBG"/>
    <property type="match status" value="1"/>
</dbReference>
<protein>
    <recommendedName>
        <fullName evidence="8">GTPase ObgE</fullName>
    </recommendedName>
</protein>
<dbReference type="Pfam" id="PF01926">
    <property type="entry name" value="MMR_HSR1"/>
    <property type="match status" value="1"/>
</dbReference>
<organism evidence="6 7">
    <name type="scientific">Candidatus Shapirobacteria bacterium CG10_big_fil_rev_8_21_14_0_10_36_6</name>
    <dbReference type="NCBI Taxonomy" id="1974886"/>
    <lineage>
        <taxon>Bacteria</taxon>
        <taxon>Candidatus Shapironibacteriota</taxon>
    </lineage>
</organism>
<dbReference type="EMBL" id="PFEI01000173">
    <property type="protein sequence ID" value="PJE66648.1"/>
    <property type="molecule type" value="Genomic_DNA"/>
</dbReference>
<dbReference type="InterPro" id="IPR031167">
    <property type="entry name" value="G_OBG"/>
</dbReference>
<evidence type="ECO:0000256" key="1">
    <source>
        <dbReference type="ARBA" id="ARBA00022741"/>
    </source>
</evidence>
<keyword evidence="3" id="KW-0342">GTP-binding</keyword>
<evidence type="ECO:0000313" key="7">
    <source>
        <dbReference type="Proteomes" id="UP000229766"/>
    </source>
</evidence>
<feature type="domain" description="OBG-type G" evidence="4">
    <location>
        <begin position="44"/>
        <end position="201"/>
    </location>
</feature>
<feature type="domain" description="Obg" evidence="5">
    <location>
        <begin position="1"/>
        <end position="43"/>
    </location>
</feature>
<dbReference type="AlphaFoldDB" id="A0A2M8L1B1"/>
<evidence type="ECO:0000259" key="5">
    <source>
        <dbReference type="PROSITE" id="PS51883"/>
    </source>
</evidence>
<dbReference type="InterPro" id="IPR006074">
    <property type="entry name" value="GTP1-OBG_CS"/>
</dbReference>
<dbReference type="SUPFAM" id="SSF52540">
    <property type="entry name" value="P-loop containing nucleoside triphosphate hydrolases"/>
    <property type="match status" value="1"/>
</dbReference>
<dbReference type="InterPro" id="IPR045086">
    <property type="entry name" value="OBG_GTPase"/>
</dbReference>
<reference evidence="7" key="1">
    <citation type="submission" date="2017-09" db="EMBL/GenBank/DDBJ databases">
        <title>Depth-based differentiation of microbial function through sediment-hosted aquifers and enrichment of novel symbionts in the deep terrestrial subsurface.</title>
        <authorList>
            <person name="Probst A.J."/>
            <person name="Ladd B."/>
            <person name="Jarett J.K."/>
            <person name="Geller-Mcgrath D.E."/>
            <person name="Sieber C.M.K."/>
            <person name="Emerson J.B."/>
            <person name="Anantharaman K."/>
            <person name="Thomas B.C."/>
            <person name="Malmstrom R."/>
            <person name="Stieglmeier M."/>
            <person name="Klingl A."/>
            <person name="Woyke T."/>
            <person name="Ryan C.M."/>
            <person name="Banfield J.F."/>
        </authorList>
    </citation>
    <scope>NUCLEOTIDE SEQUENCE [LARGE SCALE GENOMIC DNA]</scope>
</reference>
<accession>A0A2M8L1B1</accession>
<dbReference type="Pfam" id="PF01018">
    <property type="entry name" value="GTP1_OBG"/>
    <property type="match status" value="1"/>
</dbReference>
<evidence type="ECO:0008006" key="8">
    <source>
        <dbReference type="Google" id="ProtNLM"/>
    </source>
</evidence>
<evidence type="ECO:0000259" key="4">
    <source>
        <dbReference type="PROSITE" id="PS51710"/>
    </source>
</evidence>
<evidence type="ECO:0000256" key="2">
    <source>
        <dbReference type="ARBA" id="ARBA00022842"/>
    </source>
</evidence>
<dbReference type="GO" id="GO:0003924">
    <property type="term" value="F:GTPase activity"/>
    <property type="evidence" value="ECO:0007669"/>
    <property type="project" value="InterPro"/>
</dbReference>
<dbReference type="PANTHER" id="PTHR11702">
    <property type="entry name" value="DEVELOPMENTALLY REGULATED GTP-BINDING PROTEIN-RELATED"/>
    <property type="match status" value="1"/>
</dbReference>
<evidence type="ECO:0000313" key="6">
    <source>
        <dbReference type="EMBL" id="PJE66648.1"/>
    </source>
</evidence>
<evidence type="ECO:0000256" key="3">
    <source>
        <dbReference type="ARBA" id="ARBA00023134"/>
    </source>
</evidence>
<dbReference type="InterPro" id="IPR027417">
    <property type="entry name" value="P-loop_NTPase"/>
</dbReference>
<dbReference type="Proteomes" id="UP000229766">
    <property type="component" value="Unassembled WGS sequence"/>
</dbReference>
<keyword evidence="1" id="KW-0547">Nucleotide-binding</keyword>
<dbReference type="InterPro" id="IPR006073">
    <property type="entry name" value="GTP-bd"/>
</dbReference>
<dbReference type="Gene3D" id="3.40.50.300">
    <property type="entry name" value="P-loop containing nucleotide triphosphate hydrolases"/>
    <property type="match status" value="1"/>
</dbReference>
<keyword evidence="2" id="KW-0460">Magnesium</keyword>
<dbReference type="PROSITE" id="PS51883">
    <property type="entry name" value="OBG"/>
    <property type="match status" value="1"/>
</dbReference>
<dbReference type="PROSITE" id="PS51710">
    <property type="entry name" value="G_OBG"/>
    <property type="match status" value="1"/>
</dbReference>
<dbReference type="GO" id="GO:0042254">
    <property type="term" value="P:ribosome biogenesis"/>
    <property type="evidence" value="ECO:0007669"/>
    <property type="project" value="UniProtKB-UniRule"/>
</dbReference>
<sequence length="201" mass="21863">ATKGGRGGWGNYHYRSATDQTPTRFDRGYTTKEKSIFIELKLIADVGLIGLPNAGKSSLLNELSSAHVKVANYAFTTLEPNLGVLRSGKIMADIPGLIEGANEGKGLGHKFLKHVERTTLLIHCLSAESTDPVADYNTIRQEIAMHSSILANKKEILILTKSDLLSPDEIKKISKKLPIKLAVSIADDASLKKLNDLISKN</sequence>
<comment type="caution">
    <text evidence="6">The sequence shown here is derived from an EMBL/GenBank/DDBJ whole genome shotgun (WGS) entry which is preliminary data.</text>
</comment>
<dbReference type="CDD" id="cd01898">
    <property type="entry name" value="Obg"/>
    <property type="match status" value="1"/>
</dbReference>
<dbReference type="SUPFAM" id="SSF82051">
    <property type="entry name" value="Obg GTP-binding protein N-terminal domain"/>
    <property type="match status" value="1"/>
</dbReference>
<dbReference type="PANTHER" id="PTHR11702:SF31">
    <property type="entry name" value="MITOCHONDRIAL RIBOSOME-ASSOCIATED GTPASE 2"/>
    <property type="match status" value="1"/>
</dbReference>
<gene>
    <name evidence="6" type="ORF">COU93_03195</name>
</gene>
<dbReference type="InterPro" id="IPR036726">
    <property type="entry name" value="GTP1_OBG_dom_sf"/>
</dbReference>
<name>A0A2M8L1B1_9BACT</name>
<dbReference type="InterPro" id="IPR006169">
    <property type="entry name" value="GTP1_OBG_dom"/>
</dbReference>
<dbReference type="PRINTS" id="PR00326">
    <property type="entry name" value="GTP1OBG"/>
</dbReference>